<keyword evidence="7" id="KW-0378">Hydrolase</keyword>
<keyword evidence="8" id="KW-0276">Fatty acid metabolism</keyword>
<dbReference type="GO" id="GO:0006631">
    <property type="term" value="P:fatty acid metabolic process"/>
    <property type="evidence" value="ECO:0007669"/>
    <property type="project" value="UniProtKB-KW"/>
</dbReference>
<reference evidence="25" key="1">
    <citation type="submission" date="2006-05" db="EMBL/GenBank/DDBJ databases">
        <title>Annotation of the draft genome assembly of Desulfuromonas acetoxidans DSM 684.</title>
        <authorList>
            <consortium name="US DOE Joint Genome Institute (JGI-ORNL)"/>
            <person name="Larimer F."/>
            <person name="Land M."/>
            <person name="Hauser L."/>
        </authorList>
    </citation>
    <scope>NUCLEOTIDE SEQUENCE [LARGE SCALE GENOMIC DNA]</scope>
    <source>
        <strain evidence="25">DSM 684</strain>
    </source>
</reference>
<evidence type="ECO:0000256" key="5">
    <source>
        <dbReference type="ARBA" id="ARBA00022490"/>
    </source>
</evidence>
<accession>Q1JWH7</accession>
<comment type="catalytic activity">
    <reaction evidence="23">
        <text>tetradecanoyl-CoA + H2O = tetradecanoate + CoA + H(+)</text>
        <dbReference type="Rhea" id="RHEA:40119"/>
        <dbReference type="ChEBI" id="CHEBI:15377"/>
        <dbReference type="ChEBI" id="CHEBI:15378"/>
        <dbReference type="ChEBI" id="CHEBI:30807"/>
        <dbReference type="ChEBI" id="CHEBI:57287"/>
        <dbReference type="ChEBI" id="CHEBI:57385"/>
    </reaction>
    <physiologicalReaction direction="left-to-right" evidence="23">
        <dbReference type="Rhea" id="RHEA:40120"/>
    </physiologicalReaction>
</comment>
<evidence type="ECO:0000259" key="24">
    <source>
        <dbReference type="Pfam" id="PF03061"/>
    </source>
</evidence>
<dbReference type="GO" id="GO:0016790">
    <property type="term" value="F:thiolester hydrolase activity"/>
    <property type="evidence" value="ECO:0007669"/>
    <property type="project" value="UniProtKB-ARBA"/>
</dbReference>
<dbReference type="AlphaFoldDB" id="Q1JWH7"/>
<dbReference type="InterPro" id="IPR052365">
    <property type="entry name" value="THEM4/THEM5_acyl-CoA_thioest"/>
</dbReference>
<keyword evidence="10" id="KW-0443">Lipid metabolism</keyword>
<evidence type="ECO:0000256" key="13">
    <source>
        <dbReference type="ARBA" id="ARBA00035852"/>
    </source>
</evidence>
<comment type="catalytic activity">
    <reaction evidence="19">
        <text>octanoyl-CoA + H2O = octanoate + CoA + H(+)</text>
        <dbReference type="Rhea" id="RHEA:30143"/>
        <dbReference type="ChEBI" id="CHEBI:15377"/>
        <dbReference type="ChEBI" id="CHEBI:15378"/>
        <dbReference type="ChEBI" id="CHEBI:25646"/>
        <dbReference type="ChEBI" id="CHEBI:57287"/>
        <dbReference type="ChEBI" id="CHEBI:57386"/>
    </reaction>
    <physiologicalReaction direction="left-to-right" evidence="19">
        <dbReference type="Rhea" id="RHEA:30144"/>
    </physiologicalReaction>
</comment>
<feature type="domain" description="Thioesterase" evidence="24">
    <location>
        <begin position="57"/>
        <end position="110"/>
    </location>
</feature>
<evidence type="ECO:0000256" key="7">
    <source>
        <dbReference type="ARBA" id="ARBA00022801"/>
    </source>
</evidence>
<evidence type="ECO:0000256" key="21">
    <source>
        <dbReference type="ARBA" id="ARBA00047969"/>
    </source>
</evidence>
<comment type="similarity">
    <text evidence="15">Belongs to the THEM4/THEM5 thioesterase family.</text>
</comment>
<evidence type="ECO:0000256" key="18">
    <source>
        <dbReference type="ARBA" id="ARBA00043210"/>
    </source>
</evidence>
<comment type="catalytic activity">
    <reaction evidence="13">
        <text>(5Z,8Z,11Z,14Z)-eicosatetraenoyl-CoA + H2O = (5Z,8Z,11Z,14Z)-eicosatetraenoate + CoA + H(+)</text>
        <dbReference type="Rhea" id="RHEA:40151"/>
        <dbReference type="ChEBI" id="CHEBI:15377"/>
        <dbReference type="ChEBI" id="CHEBI:15378"/>
        <dbReference type="ChEBI" id="CHEBI:32395"/>
        <dbReference type="ChEBI" id="CHEBI:57287"/>
        <dbReference type="ChEBI" id="CHEBI:57368"/>
    </reaction>
    <physiologicalReaction direction="left-to-right" evidence="13">
        <dbReference type="Rhea" id="RHEA:40152"/>
    </physiologicalReaction>
</comment>
<evidence type="ECO:0000256" key="14">
    <source>
        <dbReference type="ARBA" id="ARBA00037002"/>
    </source>
</evidence>
<protein>
    <recommendedName>
        <fullName evidence="17">Acyl-coenzyme A thioesterase THEM4</fullName>
        <ecNumber evidence="16">3.1.2.2</ecNumber>
    </recommendedName>
    <alternativeName>
        <fullName evidence="18">Thioesterase superfamily member 4</fullName>
    </alternativeName>
</protein>
<dbReference type="EC" id="3.1.2.2" evidence="16"/>
<evidence type="ECO:0000313" key="25">
    <source>
        <dbReference type="EMBL" id="EAT14591.1"/>
    </source>
</evidence>
<keyword evidence="4" id="KW-1003">Cell membrane</keyword>
<comment type="catalytic activity">
    <reaction evidence="20">
        <text>hexadecanoyl-CoA + H2O = hexadecanoate + CoA + H(+)</text>
        <dbReference type="Rhea" id="RHEA:16645"/>
        <dbReference type="ChEBI" id="CHEBI:7896"/>
        <dbReference type="ChEBI" id="CHEBI:15377"/>
        <dbReference type="ChEBI" id="CHEBI:15378"/>
        <dbReference type="ChEBI" id="CHEBI:57287"/>
        <dbReference type="ChEBI" id="CHEBI:57379"/>
        <dbReference type="EC" id="3.1.2.2"/>
    </reaction>
    <physiologicalReaction direction="left-to-right" evidence="20">
        <dbReference type="Rhea" id="RHEA:16646"/>
    </physiologicalReaction>
</comment>
<dbReference type="PANTHER" id="PTHR12418">
    <property type="entry name" value="ACYL-COENZYME A THIOESTERASE THEM4"/>
    <property type="match status" value="1"/>
</dbReference>
<evidence type="ECO:0000256" key="20">
    <source>
        <dbReference type="ARBA" id="ARBA00047734"/>
    </source>
</evidence>
<evidence type="ECO:0000256" key="6">
    <source>
        <dbReference type="ARBA" id="ARBA00022703"/>
    </source>
</evidence>
<dbReference type="Proteomes" id="UP000005695">
    <property type="component" value="Unassembled WGS sequence"/>
</dbReference>
<evidence type="ECO:0000256" key="11">
    <source>
        <dbReference type="ARBA" id="ARBA00023136"/>
    </source>
</evidence>
<comment type="caution">
    <text evidence="25">The sequence shown here is derived from an EMBL/GenBank/DDBJ whole genome shotgun (WGS) entry which is preliminary data.</text>
</comment>
<keyword evidence="5" id="KW-0963">Cytoplasm</keyword>
<dbReference type="RefSeq" id="WP_006002452.1">
    <property type="nucleotide sequence ID" value="NZ_AAEW02000021.1"/>
</dbReference>
<evidence type="ECO:0000256" key="4">
    <source>
        <dbReference type="ARBA" id="ARBA00022475"/>
    </source>
</evidence>
<keyword evidence="12" id="KW-0966">Cell projection</keyword>
<comment type="catalytic activity">
    <reaction evidence="14">
        <text>(9Z)-octadecenoyl-CoA + H2O = (9Z)-octadecenoate + CoA + H(+)</text>
        <dbReference type="Rhea" id="RHEA:40139"/>
        <dbReference type="ChEBI" id="CHEBI:15377"/>
        <dbReference type="ChEBI" id="CHEBI:15378"/>
        <dbReference type="ChEBI" id="CHEBI:30823"/>
        <dbReference type="ChEBI" id="CHEBI:57287"/>
        <dbReference type="ChEBI" id="CHEBI:57387"/>
    </reaction>
    <physiologicalReaction direction="left-to-right" evidence="14">
        <dbReference type="Rhea" id="RHEA:40140"/>
    </physiologicalReaction>
</comment>
<comment type="subcellular location">
    <subcellularLocation>
        <location evidence="3">Cell projection</location>
        <location evidence="3">Ruffle membrane</location>
    </subcellularLocation>
    <subcellularLocation>
        <location evidence="2">Cytoplasm</location>
    </subcellularLocation>
    <subcellularLocation>
        <location evidence="1">Membrane</location>
        <topology evidence="1">Peripheral membrane protein</topology>
    </subcellularLocation>
</comment>
<keyword evidence="11" id="KW-0472">Membrane</keyword>
<dbReference type="InterPro" id="IPR006683">
    <property type="entry name" value="Thioestr_dom"/>
</dbReference>
<name>Q1JWH7_DESA6</name>
<dbReference type="Gene3D" id="3.10.129.10">
    <property type="entry name" value="Hotdog Thioesterase"/>
    <property type="match status" value="1"/>
</dbReference>
<keyword evidence="6" id="KW-0053">Apoptosis</keyword>
<evidence type="ECO:0000256" key="15">
    <source>
        <dbReference type="ARBA" id="ARBA00038456"/>
    </source>
</evidence>
<evidence type="ECO:0000256" key="16">
    <source>
        <dbReference type="ARBA" id="ARBA00038848"/>
    </source>
</evidence>
<organism evidence="25 26">
    <name type="scientific">Desulfuromonas acetoxidans (strain DSM 684 / 11070)</name>
    <dbReference type="NCBI Taxonomy" id="281689"/>
    <lineage>
        <taxon>Bacteria</taxon>
        <taxon>Pseudomonadati</taxon>
        <taxon>Thermodesulfobacteriota</taxon>
        <taxon>Desulfuromonadia</taxon>
        <taxon>Desulfuromonadales</taxon>
        <taxon>Desulfuromonadaceae</taxon>
        <taxon>Desulfuromonas</taxon>
    </lineage>
</organism>
<evidence type="ECO:0000256" key="23">
    <source>
        <dbReference type="ARBA" id="ARBA00048180"/>
    </source>
</evidence>
<dbReference type="GO" id="GO:0016020">
    <property type="term" value="C:membrane"/>
    <property type="evidence" value="ECO:0007669"/>
    <property type="project" value="UniProtKB-SubCell"/>
</dbReference>
<reference evidence="25" key="2">
    <citation type="submission" date="2006-05" db="EMBL/GenBank/DDBJ databases">
        <title>Sequencing of the draft genome and assembly of Desulfuromonas acetoxidans DSM 684.</title>
        <authorList>
            <consortium name="US DOE Joint Genome Institute (JGI-PGF)"/>
            <person name="Copeland A."/>
            <person name="Lucas S."/>
            <person name="Lapidus A."/>
            <person name="Barry K."/>
            <person name="Detter J.C."/>
            <person name="Glavina del Rio T."/>
            <person name="Hammon N."/>
            <person name="Israni S."/>
            <person name="Dalin E."/>
            <person name="Tice H."/>
            <person name="Bruce D."/>
            <person name="Pitluck S."/>
            <person name="Richardson P."/>
        </authorList>
    </citation>
    <scope>NUCLEOTIDE SEQUENCE [LARGE SCALE GENOMIC DNA]</scope>
    <source>
        <strain evidence="25">DSM 684</strain>
    </source>
</reference>
<evidence type="ECO:0000256" key="19">
    <source>
        <dbReference type="ARBA" id="ARBA00047588"/>
    </source>
</evidence>
<evidence type="ECO:0000256" key="12">
    <source>
        <dbReference type="ARBA" id="ARBA00023273"/>
    </source>
</evidence>
<dbReference type="EMBL" id="AAEW02000021">
    <property type="protein sequence ID" value="EAT14591.1"/>
    <property type="molecule type" value="Genomic_DNA"/>
</dbReference>
<evidence type="ECO:0000256" key="2">
    <source>
        <dbReference type="ARBA" id="ARBA00004496"/>
    </source>
</evidence>
<comment type="catalytic activity">
    <reaction evidence="21">
        <text>decanoyl-CoA + H2O = decanoate + CoA + H(+)</text>
        <dbReference type="Rhea" id="RHEA:40059"/>
        <dbReference type="ChEBI" id="CHEBI:15377"/>
        <dbReference type="ChEBI" id="CHEBI:15378"/>
        <dbReference type="ChEBI" id="CHEBI:27689"/>
        <dbReference type="ChEBI" id="CHEBI:57287"/>
        <dbReference type="ChEBI" id="CHEBI:61430"/>
    </reaction>
    <physiologicalReaction direction="left-to-right" evidence="21">
        <dbReference type="Rhea" id="RHEA:40060"/>
    </physiologicalReaction>
</comment>
<evidence type="ECO:0000256" key="9">
    <source>
        <dbReference type="ARBA" id="ARBA00022946"/>
    </source>
</evidence>
<evidence type="ECO:0000256" key="10">
    <source>
        <dbReference type="ARBA" id="ARBA00023098"/>
    </source>
</evidence>
<dbReference type="Pfam" id="PF03061">
    <property type="entry name" value="4HBT"/>
    <property type="match status" value="1"/>
</dbReference>
<dbReference type="SUPFAM" id="SSF54637">
    <property type="entry name" value="Thioesterase/thiol ester dehydrase-isomerase"/>
    <property type="match status" value="1"/>
</dbReference>
<sequence>MTIDLATATGQGQGHQHCIMCGEHNPLSLKLSFSDDGQGGVHTSFRGSPWLQGYQSLLHGGIICSLLDSAMTHCLFAHRIKAVTGELKIRFVQPVPAEATLQLSARITHSLPPVYRVEAQLHQENCLMARADAKFMQFDALPNGADQPAR</sequence>
<gene>
    <name evidence="25" type="ORF">Dace_0420</name>
</gene>
<proteinExistence type="inferred from homology"/>
<keyword evidence="26" id="KW-1185">Reference proteome</keyword>
<evidence type="ECO:0000256" key="17">
    <source>
        <dbReference type="ARBA" id="ARBA00040123"/>
    </source>
</evidence>
<evidence type="ECO:0000256" key="8">
    <source>
        <dbReference type="ARBA" id="ARBA00022832"/>
    </source>
</evidence>
<comment type="catalytic activity">
    <reaction evidence="22">
        <text>dodecanoyl-CoA + H2O = dodecanoate + CoA + H(+)</text>
        <dbReference type="Rhea" id="RHEA:30135"/>
        <dbReference type="ChEBI" id="CHEBI:15377"/>
        <dbReference type="ChEBI" id="CHEBI:15378"/>
        <dbReference type="ChEBI" id="CHEBI:18262"/>
        <dbReference type="ChEBI" id="CHEBI:57287"/>
        <dbReference type="ChEBI" id="CHEBI:57375"/>
    </reaction>
    <physiologicalReaction direction="left-to-right" evidence="22">
        <dbReference type="Rhea" id="RHEA:30136"/>
    </physiologicalReaction>
</comment>
<evidence type="ECO:0000256" key="1">
    <source>
        <dbReference type="ARBA" id="ARBA00004170"/>
    </source>
</evidence>
<dbReference type="InterPro" id="IPR029069">
    <property type="entry name" value="HotDog_dom_sf"/>
</dbReference>
<evidence type="ECO:0000256" key="22">
    <source>
        <dbReference type="ARBA" id="ARBA00048074"/>
    </source>
</evidence>
<evidence type="ECO:0000313" key="26">
    <source>
        <dbReference type="Proteomes" id="UP000005695"/>
    </source>
</evidence>
<evidence type="ECO:0000256" key="3">
    <source>
        <dbReference type="ARBA" id="ARBA00004632"/>
    </source>
</evidence>
<dbReference type="PANTHER" id="PTHR12418:SF19">
    <property type="entry name" value="ACYL-COENZYME A THIOESTERASE THEM4"/>
    <property type="match status" value="1"/>
</dbReference>
<dbReference type="GO" id="GO:0005737">
    <property type="term" value="C:cytoplasm"/>
    <property type="evidence" value="ECO:0007669"/>
    <property type="project" value="UniProtKB-SubCell"/>
</dbReference>
<keyword evidence="9" id="KW-0809">Transit peptide</keyword>
<dbReference type="CDD" id="cd03443">
    <property type="entry name" value="PaaI_thioesterase"/>
    <property type="match status" value="1"/>
</dbReference>